<name>A0ABP0HLI0_9DINO</name>
<feature type="non-terminal residue" evidence="1">
    <location>
        <position position="1"/>
    </location>
</feature>
<organism evidence="1 2">
    <name type="scientific">Durusdinium trenchii</name>
    <dbReference type="NCBI Taxonomy" id="1381693"/>
    <lineage>
        <taxon>Eukaryota</taxon>
        <taxon>Sar</taxon>
        <taxon>Alveolata</taxon>
        <taxon>Dinophyceae</taxon>
        <taxon>Suessiales</taxon>
        <taxon>Symbiodiniaceae</taxon>
        <taxon>Durusdinium</taxon>
    </lineage>
</organism>
<keyword evidence="2" id="KW-1185">Reference proteome</keyword>
<evidence type="ECO:0000313" key="1">
    <source>
        <dbReference type="EMBL" id="CAK8989720.1"/>
    </source>
</evidence>
<gene>
    <name evidence="1" type="ORF">SCF082_LOCUS1935</name>
</gene>
<feature type="non-terminal residue" evidence="1">
    <location>
        <position position="53"/>
    </location>
</feature>
<protein>
    <submittedName>
        <fullName evidence="1">Uncharacterized protein</fullName>
    </submittedName>
</protein>
<dbReference type="EMBL" id="CAXAMM010000947">
    <property type="protein sequence ID" value="CAK8989720.1"/>
    <property type="molecule type" value="Genomic_DNA"/>
</dbReference>
<sequence>THAPYAFRCGKDEASAVHATVAMRVESYDADWGYWSQDRYEPSRAGDIGSGIW</sequence>
<accession>A0ABP0HLI0</accession>
<reference evidence="1 2" key="1">
    <citation type="submission" date="2024-02" db="EMBL/GenBank/DDBJ databases">
        <authorList>
            <person name="Chen Y."/>
            <person name="Shah S."/>
            <person name="Dougan E. K."/>
            <person name="Thang M."/>
            <person name="Chan C."/>
        </authorList>
    </citation>
    <scope>NUCLEOTIDE SEQUENCE [LARGE SCALE GENOMIC DNA]</scope>
</reference>
<comment type="caution">
    <text evidence="1">The sequence shown here is derived from an EMBL/GenBank/DDBJ whole genome shotgun (WGS) entry which is preliminary data.</text>
</comment>
<evidence type="ECO:0000313" key="2">
    <source>
        <dbReference type="Proteomes" id="UP001642464"/>
    </source>
</evidence>
<dbReference type="Proteomes" id="UP001642464">
    <property type="component" value="Unassembled WGS sequence"/>
</dbReference>
<proteinExistence type="predicted"/>